<keyword evidence="5 6" id="KW-0009">Actin-binding</keyword>
<evidence type="ECO:0000259" key="7">
    <source>
        <dbReference type="PROSITE" id="PS50020"/>
    </source>
</evidence>
<feature type="region of interest" description="Actin-binding" evidence="6">
    <location>
        <begin position="668"/>
        <end position="690"/>
    </location>
</feature>
<dbReference type="Pfam" id="PF00784">
    <property type="entry name" value="MyTH4"/>
    <property type="match status" value="1"/>
</dbReference>
<reference evidence="10 11" key="1">
    <citation type="submission" date="2017-12" db="EMBL/GenBank/DDBJ databases">
        <title>Sequencing, de novo assembly and annotation of complete genome of a new Thraustochytrid species, strain FCC1311.</title>
        <authorList>
            <person name="Sedici K."/>
            <person name="Godart F."/>
            <person name="Aiese Cigliano R."/>
            <person name="Sanseverino W."/>
            <person name="Barakat M."/>
            <person name="Ortet P."/>
            <person name="Marechal E."/>
            <person name="Cagnac O."/>
            <person name="Amato A."/>
        </authorList>
    </citation>
    <scope>NUCLEOTIDE SEQUENCE [LARGE SCALE GENOMIC DNA]</scope>
</reference>
<keyword evidence="4 6" id="KW-0505">Motor protein</keyword>
<dbReference type="InterPro" id="IPR001202">
    <property type="entry name" value="WW_dom"/>
</dbReference>
<dbReference type="AlphaFoldDB" id="A0A2R5GVT3"/>
<name>A0A2R5GVT3_9STRA</name>
<dbReference type="PROSITE" id="PS51016">
    <property type="entry name" value="MYTH4"/>
    <property type="match status" value="1"/>
</dbReference>
<dbReference type="SMART" id="SM00242">
    <property type="entry name" value="MYSc"/>
    <property type="match status" value="1"/>
</dbReference>
<dbReference type="SMART" id="SM00139">
    <property type="entry name" value="MyTH4"/>
    <property type="match status" value="1"/>
</dbReference>
<dbReference type="GO" id="GO:0016459">
    <property type="term" value="C:myosin complex"/>
    <property type="evidence" value="ECO:0007669"/>
    <property type="project" value="UniProtKB-KW"/>
</dbReference>
<dbReference type="InterPro" id="IPR036961">
    <property type="entry name" value="Kinesin_motor_dom_sf"/>
</dbReference>
<feature type="domain" description="WW" evidence="7">
    <location>
        <begin position="6"/>
        <end position="39"/>
    </location>
</feature>
<dbReference type="InParanoid" id="A0A2R5GVT3"/>
<dbReference type="OrthoDB" id="6108017at2759"/>
<proteinExistence type="inferred from homology"/>
<dbReference type="PANTHER" id="PTHR13140">
    <property type="entry name" value="MYOSIN"/>
    <property type="match status" value="1"/>
</dbReference>
<dbReference type="SUPFAM" id="SSF51045">
    <property type="entry name" value="WW domain"/>
    <property type="match status" value="1"/>
</dbReference>
<evidence type="ECO:0000256" key="3">
    <source>
        <dbReference type="ARBA" id="ARBA00023123"/>
    </source>
</evidence>
<dbReference type="Proteomes" id="UP000241890">
    <property type="component" value="Unassembled WGS sequence"/>
</dbReference>
<organism evidence="10 11">
    <name type="scientific">Hondaea fermentalgiana</name>
    <dbReference type="NCBI Taxonomy" id="2315210"/>
    <lineage>
        <taxon>Eukaryota</taxon>
        <taxon>Sar</taxon>
        <taxon>Stramenopiles</taxon>
        <taxon>Bigyra</taxon>
        <taxon>Labyrinthulomycetes</taxon>
        <taxon>Thraustochytrida</taxon>
        <taxon>Thraustochytriidae</taxon>
        <taxon>Hondaea</taxon>
    </lineage>
</organism>
<dbReference type="Gene3D" id="1.20.120.720">
    <property type="entry name" value="Myosin VI head, motor domain, U50 subdomain"/>
    <property type="match status" value="1"/>
</dbReference>
<dbReference type="InterPro" id="IPR036020">
    <property type="entry name" value="WW_dom_sf"/>
</dbReference>
<dbReference type="GO" id="GO:0005737">
    <property type="term" value="C:cytoplasm"/>
    <property type="evidence" value="ECO:0007669"/>
    <property type="project" value="TreeGrafter"/>
</dbReference>
<dbReference type="GO" id="GO:0016020">
    <property type="term" value="C:membrane"/>
    <property type="evidence" value="ECO:0007669"/>
    <property type="project" value="TreeGrafter"/>
</dbReference>
<dbReference type="PROSITE" id="PS50020">
    <property type="entry name" value="WW_DOMAIN_2"/>
    <property type="match status" value="1"/>
</dbReference>
<accession>A0A2R5GVT3</accession>
<evidence type="ECO:0000259" key="8">
    <source>
        <dbReference type="PROSITE" id="PS51016"/>
    </source>
</evidence>
<dbReference type="InterPro" id="IPR000857">
    <property type="entry name" value="MyTH4_dom"/>
</dbReference>
<comment type="caution">
    <text evidence="10">The sequence shown here is derived from an EMBL/GenBank/DDBJ whole genome shotgun (WGS) entry which is preliminary data.</text>
</comment>
<gene>
    <name evidence="10" type="ORF">FCC1311_087452</name>
</gene>
<keyword evidence="3 6" id="KW-0518">Myosin</keyword>
<evidence type="ECO:0000256" key="6">
    <source>
        <dbReference type="PROSITE-ProRule" id="PRU00782"/>
    </source>
</evidence>
<dbReference type="PANTHER" id="PTHR13140:SF706">
    <property type="entry name" value="DILUTE CLASS UNCONVENTIONAL MYOSIN, ISOFORM C"/>
    <property type="match status" value="1"/>
</dbReference>
<dbReference type="InterPro" id="IPR027417">
    <property type="entry name" value="P-loop_NTPase"/>
</dbReference>
<keyword evidence="1 6" id="KW-0547">Nucleotide-binding</keyword>
<dbReference type="Gene3D" id="1.10.10.820">
    <property type="match status" value="1"/>
</dbReference>
<dbReference type="Gene3D" id="1.20.5.4820">
    <property type="match status" value="1"/>
</dbReference>
<dbReference type="CDD" id="cd00124">
    <property type="entry name" value="MYSc"/>
    <property type="match status" value="1"/>
</dbReference>
<dbReference type="Pfam" id="PF00063">
    <property type="entry name" value="Myosin_head"/>
    <property type="match status" value="1"/>
</dbReference>
<dbReference type="CDD" id="cd00201">
    <property type="entry name" value="WW"/>
    <property type="match status" value="1"/>
</dbReference>
<dbReference type="Gene3D" id="1.20.58.530">
    <property type="match status" value="1"/>
</dbReference>
<dbReference type="PROSITE" id="PS51456">
    <property type="entry name" value="MYOSIN_MOTOR"/>
    <property type="match status" value="1"/>
</dbReference>
<dbReference type="InterPro" id="IPR038185">
    <property type="entry name" value="MyTH4_dom_sf"/>
</dbReference>
<dbReference type="InterPro" id="IPR001609">
    <property type="entry name" value="Myosin_head_motor_dom-like"/>
</dbReference>
<dbReference type="Gene3D" id="1.25.40.530">
    <property type="entry name" value="MyTH4 domain"/>
    <property type="match status" value="1"/>
</dbReference>
<dbReference type="Gene3D" id="2.20.70.10">
    <property type="match status" value="1"/>
</dbReference>
<feature type="domain" description="Myosin motor" evidence="9">
    <location>
        <begin position="119"/>
        <end position="789"/>
    </location>
</feature>
<dbReference type="SUPFAM" id="SSF52540">
    <property type="entry name" value="P-loop containing nucleoside triphosphate hydrolases"/>
    <property type="match status" value="1"/>
</dbReference>
<keyword evidence="11" id="KW-1185">Reference proteome</keyword>
<dbReference type="EMBL" id="BEYU01000123">
    <property type="protein sequence ID" value="GBG32521.1"/>
    <property type="molecule type" value="Genomic_DNA"/>
</dbReference>
<dbReference type="GO" id="GO:0007015">
    <property type="term" value="P:actin filament organization"/>
    <property type="evidence" value="ECO:0007669"/>
    <property type="project" value="TreeGrafter"/>
</dbReference>
<sequence>MGRGGKKSADGWVTKVTLEGEEYYYREASNEITWEKPEALLTRDEIEANKGDWAWVPHPTLLWQPARTVNEDAAGTVHMVTEAGKNIKIPKSRVMNGPETNGREQKVPLWPLHRSVLKHLEDDLVAADGVNEGIISYTLRELYENKSQIYTWVGAAHSVLVAVNPYKDIKGLYTPNQVRDYERPPPNKKLPPHVFGIAANSYNALLRDAQNQSILISGESGAGKTVATKHCLSWLADVAGSESHVEGKILSANPVLEAFGNAKTIRNNNSSRFGKWIEVYFDGATGGICGASIQNYLLERSRVVYQQRGERNFHIFYQMTGDRDICSRFDLEDASAYQYLNKSGVIKANDVDDEGDLQEVLAAFEELEFGQEEQEWIMATTVAVLLLGNVEFSPKTQAGSVQGSAIKNSGPVKRAADLLGVDPEELDHVLTFRSISVRGEKSVIPLDPTTARDSCDSLAKGIYSRLFDYLVSRINESLEGRAGKFIGILDIFGFEIFENNSFEQLCINYCNEKLQQFFNRTTFKEEESLYAAEGITFKHIEFIDNQVVLDLIEQKPVGILLMLDEETLVPEGSNEKLMNKMESQHQRNPKFQVDPHRRLNKDLSFEVVHYAGVVKYDAELMMQKNIDTLYADMYACCQASSEPRLAGLFPNLGRQQIKSVSYKFRKQLNELMDVLYETESRYIRCVKPNNDQRPDRFETPLVVEQLRYSGVFEAVAIRKQGYPFRLSFRQFRCRYSCINQGHVYRGRDDRAVCEEIIASSPHTFEDVQFGRTLVLYKAPVHKLLTLLRNLALESIVPICQSVIRGGIAREFHRRLEEATHVLQEALDLRNDIDALDDAIKAVEPTIGPLARVFSAKPVNLPEAVAHREDLQKWKDLESIFERLTEVEKPSERQFKELSDAVARAAKLLDIPRTDRQIELFDLARQQVVYMSIKLQEKHLDDNLSKYELDQFGDLRDPMEYASKKMFGKAKAAETMLVWQKSGIVSSLTVMDDKLMIKKAKEIFGLILSFANDKKNKDPDGAGSMVVQIGIDMPEMRDEIYAQIIKQLQANPNPESEQRLYGLLGICLSRFVPSEDFELFVLAQTRKSENSQKFVSAFHTTKYGSDAPSAPSSMSSAINAFESNKNRSRYSVMPARA</sequence>
<evidence type="ECO:0000313" key="11">
    <source>
        <dbReference type="Proteomes" id="UP000241890"/>
    </source>
</evidence>
<evidence type="ECO:0000256" key="1">
    <source>
        <dbReference type="ARBA" id="ARBA00022741"/>
    </source>
</evidence>
<evidence type="ECO:0000256" key="4">
    <source>
        <dbReference type="ARBA" id="ARBA00023175"/>
    </source>
</evidence>
<dbReference type="GO" id="GO:0005524">
    <property type="term" value="F:ATP binding"/>
    <property type="evidence" value="ECO:0007669"/>
    <property type="project" value="UniProtKB-UniRule"/>
</dbReference>
<evidence type="ECO:0000313" key="10">
    <source>
        <dbReference type="EMBL" id="GBG32521.1"/>
    </source>
</evidence>
<comment type="similarity">
    <text evidence="6">Belongs to the TRAFAC class myosin-kinesin ATPase superfamily. Myosin family.</text>
</comment>
<dbReference type="PRINTS" id="PR00193">
    <property type="entry name" value="MYOSINHEAVY"/>
</dbReference>
<feature type="binding site" evidence="6">
    <location>
        <begin position="218"/>
        <end position="225"/>
    </location>
    <ligand>
        <name>ATP</name>
        <dbReference type="ChEBI" id="CHEBI:30616"/>
    </ligand>
</feature>
<evidence type="ECO:0000256" key="5">
    <source>
        <dbReference type="ARBA" id="ARBA00023203"/>
    </source>
</evidence>
<protein>
    <submittedName>
        <fullName evidence="10">Myosin-1</fullName>
    </submittedName>
</protein>
<dbReference type="GO" id="GO:0051015">
    <property type="term" value="F:actin filament binding"/>
    <property type="evidence" value="ECO:0007669"/>
    <property type="project" value="TreeGrafter"/>
</dbReference>
<dbReference type="FunCoup" id="A0A2R5GVT3">
    <property type="interactions" value="10"/>
</dbReference>
<keyword evidence="2 6" id="KW-0067">ATP-binding</keyword>
<feature type="domain" description="MyTH4" evidence="8">
    <location>
        <begin position="978"/>
        <end position="1136"/>
    </location>
</feature>
<evidence type="ECO:0000259" key="9">
    <source>
        <dbReference type="PROSITE" id="PS51456"/>
    </source>
</evidence>
<dbReference type="GO" id="GO:0000146">
    <property type="term" value="F:microfilament motor activity"/>
    <property type="evidence" value="ECO:0007669"/>
    <property type="project" value="TreeGrafter"/>
</dbReference>
<evidence type="ECO:0000256" key="2">
    <source>
        <dbReference type="ARBA" id="ARBA00022840"/>
    </source>
</evidence>
<dbReference type="Gene3D" id="3.40.850.10">
    <property type="entry name" value="Kinesin motor domain"/>
    <property type="match status" value="1"/>
</dbReference>